<dbReference type="EMBL" id="CAJOBH010062453">
    <property type="protein sequence ID" value="CAF4432094.1"/>
    <property type="molecule type" value="Genomic_DNA"/>
</dbReference>
<accession>A0A8S2W3F3</accession>
<dbReference type="AlphaFoldDB" id="A0A8S2W3F3"/>
<dbReference type="Proteomes" id="UP000681967">
    <property type="component" value="Unassembled WGS sequence"/>
</dbReference>
<evidence type="ECO:0000313" key="2">
    <source>
        <dbReference type="EMBL" id="CAF4537156.1"/>
    </source>
</evidence>
<reference evidence="1" key="1">
    <citation type="submission" date="2021-02" db="EMBL/GenBank/DDBJ databases">
        <authorList>
            <person name="Nowell W R."/>
        </authorList>
    </citation>
    <scope>NUCLEOTIDE SEQUENCE</scope>
</reference>
<proteinExistence type="predicted"/>
<gene>
    <name evidence="1" type="ORF">BYL167_LOCUS32930</name>
    <name evidence="2" type="ORF">GIL414_LOCUS36263</name>
</gene>
<dbReference type="Proteomes" id="UP000681720">
    <property type="component" value="Unassembled WGS sequence"/>
</dbReference>
<feature type="non-terminal residue" evidence="1">
    <location>
        <position position="1"/>
    </location>
</feature>
<sequence length="51" mass="5900">FGGTQDDDGSMYNTSAYMLVYIREDCQKDALCDINQEDIPQNLIARFDYDK</sequence>
<organism evidence="1 3">
    <name type="scientific">Rotaria magnacalcarata</name>
    <dbReference type="NCBI Taxonomy" id="392030"/>
    <lineage>
        <taxon>Eukaryota</taxon>
        <taxon>Metazoa</taxon>
        <taxon>Spiralia</taxon>
        <taxon>Gnathifera</taxon>
        <taxon>Rotifera</taxon>
        <taxon>Eurotatoria</taxon>
        <taxon>Bdelloidea</taxon>
        <taxon>Philodinida</taxon>
        <taxon>Philodinidae</taxon>
        <taxon>Rotaria</taxon>
    </lineage>
</organism>
<name>A0A8S2W3F3_9BILA</name>
<evidence type="ECO:0000313" key="3">
    <source>
        <dbReference type="Proteomes" id="UP000681967"/>
    </source>
</evidence>
<dbReference type="EMBL" id="CAJOBJ010089804">
    <property type="protein sequence ID" value="CAF4537156.1"/>
    <property type="molecule type" value="Genomic_DNA"/>
</dbReference>
<protein>
    <submittedName>
        <fullName evidence="1">Uncharacterized protein</fullName>
    </submittedName>
</protein>
<comment type="caution">
    <text evidence="1">The sequence shown here is derived from an EMBL/GenBank/DDBJ whole genome shotgun (WGS) entry which is preliminary data.</text>
</comment>
<evidence type="ECO:0000313" key="1">
    <source>
        <dbReference type="EMBL" id="CAF4432094.1"/>
    </source>
</evidence>